<keyword evidence="1" id="KW-1133">Transmembrane helix</keyword>
<organism evidence="2 3">
    <name type="scientific">Planomonospora sphaerica</name>
    <dbReference type="NCBI Taxonomy" id="161355"/>
    <lineage>
        <taxon>Bacteria</taxon>
        <taxon>Bacillati</taxon>
        <taxon>Actinomycetota</taxon>
        <taxon>Actinomycetes</taxon>
        <taxon>Streptosporangiales</taxon>
        <taxon>Streptosporangiaceae</taxon>
        <taxon>Planomonospora</taxon>
    </lineage>
</organism>
<feature type="transmembrane region" description="Helical" evidence="1">
    <location>
        <begin position="60"/>
        <end position="85"/>
    </location>
</feature>
<name>A0A171BN22_9ACTN</name>
<dbReference type="InterPro" id="IPR025058">
    <property type="entry name" value="DUF3995"/>
</dbReference>
<gene>
    <name evidence="2" type="ORF">PS9374_00978</name>
</gene>
<evidence type="ECO:0008006" key="4">
    <source>
        <dbReference type="Google" id="ProtNLM"/>
    </source>
</evidence>
<feature type="transmembrane region" description="Helical" evidence="1">
    <location>
        <begin position="174"/>
        <end position="196"/>
    </location>
</feature>
<reference evidence="2 3" key="1">
    <citation type="journal article" date="2016" name="Genome Announc.">
        <title>Draft Genome Sequence of Planomonospora sphaerica JCM9374, a Rare Actinomycete.</title>
        <authorList>
            <person name="Dohra H."/>
            <person name="Suzuki T."/>
            <person name="Inoue Y."/>
            <person name="Kodani S."/>
        </authorList>
    </citation>
    <scope>NUCLEOTIDE SEQUENCE [LARGE SCALE GENOMIC DNA]</scope>
    <source>
        <strain evidence="2 3">JCM 9374</strain>
    </source>
</reference>
<feature type="transmembrane region" description="Helical" evidence="1">
    <location>
        <begin position="142"/>
        <end position="162"/>
    </location>
</feature>
<evidence type="ECO:0000313" key="3">
    <source>
        <dbReference type="Proteomes" id="UP000077701"/>
    </source>
</evidence>
<reference evidence="3" key="2">
    <citation type="submission" date="2016-04" db="EMBL/GenBank/DDBJ databases">
        <title>Planomonospora sphaerica JCM9374 whole genome shotgun sequence.</title>
        <authorList>
            <person name="Suzuki T."/>
            <person name="Dohra H."/>
            <person name="Kodani S."/>
        </authorList>
    </citation>
    <scope>NUCLEOTIDE SEQUENCE [LARGE SCALE GENOMIC DNA]</scope>
    <source>
        <strain evidence="3">JCM 9374</strain>
    </source>
</reference>
<feature type="transmembrane region" description="Helical" evidence="1">
    <location>
        <begin position="21"/>
        <end position="40"/>
    </location>
</feature>
<dbReference type="Proteomes" id="UP000077701">
    <property type="component" value="Unassembled WGS sequence"/>
</dbReference>
<dbReference type="RefSeq" id="WP_068894727.1">
    <property type="nucleotide sequence ID" value="NZ_BDCX01000002.1"/>
</dbReference>
<protein>
    <recommendedName>
        <fullName evidence="4">DUF3995 domain-containing protein</fullName>
    </recommendedName>
</protein>
<dbReference type="Pfam" id="PF13160">
    <property type="entry name" value="DUF3995"/>
    <property type="match status" value="1"/>
</dbReference>
<keyword evidence="1" id="KW-0812">Transmembrane</keyword>
<dbReference type="STRING" id="161355.PS9374_00978"/>
<dbReference type="AlphaFoldDB" id="A0A171BN22"/>
<dbReference type="OrthoDB" id="2881403at2"/>
<accession>A0A171BN22</accession>
<sequence>MTRSRSGERESARPRRRWPGYAAATWGFVFAVPSFYWALGGTAGATTTISPSLVRLVEEGVTWFVVTLWITGVLKVVGGLLGLALARGPWGRRMSLLLQFAAWGAGVLLFWHGALFVVQGVLVETGSVVLAPDVLPVSRWYTYLWGPWFMAGGVLFAVAARARLSPPSGRRGEVAAGAAGGIGALVLSAGMLAAGVG</sequence>
<keyword evidence="3" id="KW-1185">Reference proteome</keyword>
<dbReference type="EMBL" id="BDCX01000002">
    <property type="protein sequence ID" value="GAT65345.1"/>
    <property type="molecule type" value="Genomic_DNA"/>
</dbReference>
<comment type="caution">
    <text evidence="2">The sequence shown here is derived from an EMBL/GenBank/DDBJ whole genome shotgun (WGS) entry which is preliminary data.</text>
</comment>
<proteinExistence type="predicted"/>
<feature type="transmembrane region" description="Helical" evidence="1">
    <location>
        <begin position="97"/>
        <end position="122"/>
    </location>
</feature>
<evidence type="ECO:0000256" key="1">
    <source>
        <dbReference type="SAM" id="Phobius"/>
    </source>
</evidence>
<evidence type="ECO:0000313" key="2">
    <source>
        <dbReference type="EMBL" id="GAT65345.1"/>
    </source>
</evidence>
<keyword evidence="1" id="KW-0472">Membrane</keyword>